<dbReference type="GO" id="GO:0070050">
    <property type="term" value="P:neuron cellular homeostasis"/>
    <property type="evidence" value="ECO:0007669"/>
    <property type="project" value="Ensembl"/>
</dbReference>
<protein>
    <submittedName>
        <fullName evidence="9">Zinc finger protein 644b</fullName>
    </submittedName>
</protein>
<keyword evidence="5" id="KW-0539">Nucleus</keyword>
<keyword evidence="10" id="KW-1185">Reference proteome</keyword>
<dbReference type="GO" id="GO:0040029">
    <property type="term" value="P:epigenetic regulation of gene expression"/>
    <property type="evidence" value="ECO:0007669"/>
    <property type="project" value="Ensembl"/>
</dbReference>
<evidence type="ECO:0000256" key="2">
    <source>
        <dbReference type="ARBA" id="ARBA00022723"/>
    </source>
</evidence>
<dbReference type="AlphaFoldDB" id="A0A667X1H2"/>
<feature type="region of interest" description="Disordered" evidence="7">
    <location>
        <begin position="294"/>
        <end position="316"/>
    </location>
</feature>
<dbReference type="Proteomes" id="UP000472263">
    <property type="component" value="Chromosome 4"/>
</dbReference>
<evidence type="ECO:0000256" key="3">
    <source>
        <dbReference type="ARBA" id="ARBA00022771"/>
    </source>
</evidence>
<dbReference type="GO" id="GO:0000978">
    <property type="term" value="F:RNA polymerase II cis-regulatory region sequence-specific DNA binding"/>
    <property type="evidence" value="ECO:0007669"/>
    <property type="project" value="TreeGrafter"/>
</dbReference>
<dbReference type="GO" id="GO:0005634">
    <property type="term" value="C:nucleus"/>
    <property type="evidence" value="ECO:0007669"/>
    <property type="project" value="UniProtKB-SubCell"/>
</dbReference>
<dbReference type="InterPro" id="IPR013087">
    <property type="entry name" value="Znf_C2H2_type"/>
</dbReference>
<name>A0A667X1H2_9TELE</name>
<keyword evidence="3 6" id="KW-0863">Zinc-finger</keyword>
<dbReference type="InParanoid" id="A0A667X1H2"/>
<evidence type="ECO:0000256" key="6">
    <source>
        <dbReference type="PROSITE-ProRule" id="PRU00042"/>
    </source>
</evidence>
<dbReference type="Ensembl" id="ENSMMDT00005006585.1">
    <property type="protein sequence ID" value="ENSMMDP00005006419.1"/>
    <property type="gene ID" value="ENSMMDG00005003528.1"/>
</dbReference>
<dbReference type="InterPro" id="IPR036236">
    <property type="entry name" value="Znf_C2H2_sf"/>
</dbReference>
<reference evidence="9" key="3">
    <citation type="submission" date="2025-09" db="UniProtKB">
        <authorList>
            <consortium name="Ensembl"/>
        </authorList>
    </citation>
    <scope>IDENTIFICATION</scope>
</reference>
<evidence type="ECO:0000313" key="10">
    <source>
        <dbReference type="Proteomes" id="UP000472263"/>
    </source>
</evidence>
<dbReference type="PROSITE" id="PS00028">
    <property type="entry name" value="ZINC_FINGER_C2H2_1"/>
    <property type="match status" value="3"/>
</dbReference>
<feature type="compositionally biased region" description="Polar residues" evidence="7">
    <location>
        <begin position="303"/>
        <end position="316"/>
    </location>
</feature>
<proteinExistence type="predicted"/>
<dbReference type="Pfam" id="PF23015">
    <property type="entry name" value="zf-WIZ"/>
    <property type="match status" value="1"/>
</dbReference>
<dbReference type="InterPro" id="IPR055125">
    <property type="entry name" value="Wiz_C_Znf"/>
</dbReference>
<keyword evidence="4" id="KW-0862">Zinc</keyword>
<keyword evidence="2" id="KW-0479">Metal-binding</keyword>
<dbReference type="SMART" id="SM00355">
    <property type="entry name" value="ZnF_C2H2"/>
    <property type="match status" value="8"/>
</dbReference>
<evidence type="ECO:0000313" key="9">
    <source>
        <dbReference type="Ensembl" id="ENSMMDP00005006419.1"/>
    </source>
</evidence>
<dbReference type="SUPFAM" id="SSF57667">
    <property type="entry name" value="beta-beta-alpha zinc fingers"/>
    <property type="match status" value="1"/>
</dbReference>
<comment type="subcellular location">
    <subcellularLocation>
        <location evidence="1">Nucleus</location>
    </subcellularLocation>
</comment>
<evidence type="ECO:0000259" key="8">
    <source>
        <dbReference type="PROSITE" id="PS50157"/>
    </source>
</evidence>
<dbReference type="GeneTree" id="ENSGT00940000158258"/>
<dbReference type="GO" id="GO:0060219">
    <property type="term" value="P:camera-type eye photoreceptor cell differentiation"/>
    <property type="evidence" value="ECO:0007669"/>
    <property type="project" value="Ensembl"/>
</dbReference>
<dbReference type="PROSITE" id="PS50157">
    <property type="entry name" value="ZINC_FINGER_C2H2_2"/>
    <property type="match status" value="1"/>
</dbReference>
<dbReference type="PANTHER" id="PTHR24396">
    <property type="entry name" value="ZINC FINGER PROTEIN"/>
    <property type="match status" value="1"/>
</dbReference>
<accession>A0A667X1H2</accession>
<gene>
    <name evidence="9" type="primary">znf644b</name>
</gene>
<reference evidence="9" key="1">
    <citation type="submission" date="2019-06" db="EMBL/GenBank/DDBJ databases">
        <authorList>
            <consortium name="Wellcome Sanger Institute Data Sharing"/>
        </authorList>
    </citation>
    <scope>NUCLEOTIDE SEQUENCE [LARGE SCALE GENOMIC DNA]</scope>
</reference>
<dbReference type="Gene3D" id="3.30.160.60">
    <property type="entry name" value="Classic Zinc Finger"/>
    <property type="match status" value="1"/>
</dbReference>
<sequence length="887" mass="100968">MMYHLGRHNQVHYENVPQPFICRECGRLFCDSTSLMKHIIIHKDRLQKLMDEIKGLKKLENEDRCSTLQCPQCVFGCNCPKTFVQHANTHDNLKHYYFCEECNYITLTQQALEAHLHDVHLKTHQPKYLRTGCTNDAEETDHPQFRCKFCSFTSGDKQILQRHTELEHQQSFFDDFEKTVFDKMSEYNDTIVSHLKLADQTKTTSSKPARCEPNLCCTQPVFWRRADFTCWSGKSRDIYKKNPDTLNSYKSFSSSQFKCSVGCNASMLPPSLWKIDKHGKSLEPVEKITTGLTCAEEDDQNNNHKASGSSKQKNCPSTSDILLTAENGALDQMFCQGSNNGLANISSEKQASLNSPSKRKLSTPLSSNIDKMKDYILPKFSQRLMKQSTHGDVKEACEDSNDNFLDGSENERNPSARSCFKERQKFSVKEKSFHVGQVAEDEDNEDDDCSDVEQLIIKEEYIETAVCDESPESPSMPTSDPFDISPTSGVEHKPCPYCPAVFESGVGLSNHVRGHLHRVGLSYNARHMVSPEQVALQDRQPRIRKRIPSAMRRLKKAEKPESQGEHTCPLCWGWFDTKTGLSNHVRGHLKRIGQTVTSNKSPVCILNELLQDKKEHQNILQILNKDQLPSSPFVSQKFISSDGLFLMRTGIPVKIQYGMRSPTPLDSFVSKQEAEELSERKQLRIEAQRANEPSSSTLVELLKTRQKGMELKEINGSSAARKHFNMTKEMEETQVTSVESNWANGECDSNKICIHCNTTFPSGISLSNHLRAYARRKRIAILEETSYDYRQKKPRLRPGLKKKVLPSLNAEIYRLTCRFCDLVFQGPLSVQEDWIKHLQRHLMHTSVPHSGTGMVEVLGLHQEINSMSHEHPNLDQTTSSLELPVPS</sequence>
<evidence type="ECO:0000256" key="4">
    <source>
        <dbReference type="ARBA" id="ARBA00022833"/>
    </source>
</evidence>
<dbReference type="GO" id="GO:0000981">
    <property type="term" value="F:DNA-binding transcription factor activity, RNA polymerase II-specific"/>
    <property type="evidence" value="ECO:0007669"/>
    <property type="project" value="TreeGrafter"/>
</dbReference>
<evidence type="ECO:0000256" key="1">
    <source>
        <dbReference type="ARBA" id="ARBA00004123"/>
    </source>
</evidence>
<dbReference type="GO" id="GO:0008270">
    <property type="term" value="F:zinc ion binding"/>
    <property type="evidence" value="ECO:0007669"/>
    <property type="project" value="UniProtKB-KW"/>
</dbReference>
<dbReference type="PANTHER" id="PTHR24396:SF25">
    <property type="entry name" value="ZINC FINGER PROTEIN 644"/>
    <property type="match status" value="1"/>
</dbReference>
<evidence type="ECO:0000256" key="7">
    <source>
        <dbReference type="SAM" id="MobiDB-lite"/>
    </source>
</evidence>
<organism evidence="9 10">
    <name type="scientific">Myripristis murdjan</name>
    <name type="common">pinecone soldierfish</name>
    <dbReference type="NCBI Taxonomy" id="586833"/>
    <lineage>
        <taxon>Eukaryota</taxon>
        <taxon>Metazoa</taxon>
        <taxon>Chordata</taxon>
        <taxon>Craniata</taxon>
        <taxon>Vertebrata</taxon>
        <taxon>Euteleostomi</taxon>
        <taxon>Actinopterygii</taxon>
        <taxon>Neopterygii</taxon>
        <taxon>Teleostei</taxon>
        <taxon>Neoteleostei</taxon>
        <taxon>Acanthomorphata</taxon>
        <taxon>Holocentriformes</taxon>
        <taxon>Holocentridae</taxon>
        <taxon>Myripristis</taxon>
    </lineage>
</organism>
<evidence type="ECO:0000256" key="5">
    <source>
        <dbReference type="ARBA" id="ARBA00023242"/>
    </source>
</evidence>
<feature type="domain" description="C2H2-type" evidence="8">
    <location>
        <begin position="20"/>
        <end position="47"/>
    </location>
</feature>
<dbReference type="InterPro" id="IPR051643">
    <property type="entry name" value="Transcr_Reg_ZincFinger"/>
</dbReference>
<reference evidence="9" key="2">
    <citation type="submission" date="2025-08" db="UniProtKB">
        <authorList>
            <consortium name="Ensembl"/>
        </authorList>
    </citation>
    <scope>IDENTIFICATION</scope>
</reference>